<dbReference type="EMBL" id="LSRX01000998">
    <property type="protein sequence ID" value="OLP85054.1"/>
    <property type="molecule type" value="Genomic_DNA"/>
</dbReference>
<evidence type="ECO:0000313" key="1">
    <source>
        <dbReference type="EMBL" id="OLP85054.1"/>
    </source>
</evidence>
<sequence>MLECINTGAVPFPERMPYVRWLEWRKETGSRPVKRRDGRSTSTAEEVALWRSVMDFLHDMTMKEEDEEEEEEEEDDEALEGACARGAACCLIADASQCSKTKLQWQSLKRVASAGVAVRLATGNSVRDAYAADGRGAVVGAGLKGLHHAKALLVVTDTTAELIVGGRRVRRPTPSADCI</sequence>
<dbReference type="Proteomes" id="UP000186817">
    <property type="component" value="Unassembled WGS sequence"/>
</dbReference>
<accession>A0A1Q9CQ46</accession>
<organism evidence="1 2">
    <name type="scientific">Symbiodinium microadriaticum</name>
    <name type="common">Dinoflagellate</name>
    <name type="synonym">Zooxanthella microadriatica</name>
    <dbReference type="NCBI Taxonomy" id="2951"/>
    <lineage>
        <taxon>Eukaryota</taxon>
        <taxon>Sar</taxon>
        <taxon>Alveolata</taxon>
        <taxon>Dinophyceae</taxon>
        <taxon>Suessiales</taxon>
        <taxon>Symbiodiniaceae</taxon>
        <taxon>Symbiodinium</taxon>
    </lineage>
</organism>
<dbReference type="AlphaFoldDB" id="A0A1Q9CQ46"/>
<proteinExistence type="predicted"/>
<name>A0A1Q9CQ46_SYMMI</name>
<keyword evidence="2" id="KW-1185">Reference proteome</keyword>
<protein>
    <submittedName>
        <fullName evidence="1">Uncharacterized protein</fullName>
    </submittedName>
</protein>
<gene>
    <name evidence="1" type="ORF">AK812_SmicGene33996</name>
</gene>
<comment type="caution">
    <text evidence="1">The sequence shown here is derived from an EMBL/GenBank/DDBJ whole genome shotgun (WGS) entry which is preliminary data.</text>
</comment>
<reference evidence="1 2" key="1">
    <citation type="submission" date="2016-02" db="EMBL/GenBank/DDBJ databases">
        <title>Genome analysis of coral dinoflagellate symbionts highlights evolutionary adaptations to a symbiotic lifestyle.</title>
        <authorList>
            <person name="Aranda M."/>
            <person name="Li Y."/>
            <person name="Liew Y.J."/>
            <person name="Baumgarten S."/>
            <person name="Simakov O."/>
            <person name="Wilson M."/>
            <person name="Piel J."/>
            <person name="Ashoor H."/>
            <person name="Bougouffa S."/>
            <person name="Bajic V.B."/>
            <person name="Ryu T."/>
            <person name="Ravasi T."/>
            <person name="Bayer T."/>
            <person name="Micklem G."/>
            <person name="Kim H."/>
            <person name="Bhak J."/>
            <person name="Lajeunesse T.C."/>
            <person name="Voolstra C.R."/>
        </authorList>
    </citation>
    <scope>NUCLEOTIDE SEQUENCE [LARGE SCALE GENOMIC DNA]</scope>
    <source>
        <strain evidence="1 2">CCMP2467</strain>
    </source>
</reference>
<dbReference type="OrthoDB" id="429443at2759"/>
<evidence type="ECO:0000313" key="2">
    <source>
        <dbReference type="Proteomes" id="UP000186817"/>
    </source>
</evidence>